<sequence length="270" mass="30125">MDNNNNLLRDQTLMVRMWQGPIQLGNNVESRGYVRALPYCNKCRLHHEGPCTVKCDNCKRVGHMTRYCRTAGHYRNECPKLRNQNRRNNTGDKTRNNEAKARAYVIGGGGANRDSNVITDTSYGIELADGRILETNVILRGCTLGLLGHPFDIDLMLVELGSFDVIVGMDWLAKYHAVIICDKKIVCIPYGDEVLIIEGDGCNGGSKSKLSIISCTETQKYIQKGCQVYLAQVTAKKSDDKSGEKLLEDVPIVRDFLEVFLEDLPGLPPT</sequence>
<name>A0ABQ5G774_9ASTR</name>
<protein>
    <submittedName>
        <fullName evidence="1">Reverse transcriptase domain-containing protein</fullName>
    </submittedName>
</protein>
<dbReference type="Pfam" id="PF08284">
    <property type="entry name" value="RVP_2"/>
    <property type="match status" value="1"/>
</dbReference>
<gene>
    <name evidence="1" type="ORF">Tco_1030535</name>
</gene>
<keyword evidence="2" id="KW-1185">Reference proteome</keyword>
<keyword evidence="1" id="KW-0695">RNA-directed DNA polymerase</keyword>
<accession>A0ABQ5G774</accession>
<reference evidence="1" key="2">
    <citation type="submission" date="2022-01" db="EMBL/GenBank/DDBJ databases">
        <authorList>
            <person name="Yamashiro T."/>
            <person name="Shiraishi A."/>
            <person name="Satake H."/>
            <person name="Nakayama K."/>
        </authorList>
    </citation>
    <scope>NUCLEOTIDE SEQUENCE</scope>
</reference>
<dbReference type="Gene3D" id="2.40.70.10">
    <property type="entry name" value="Acid Proteases"/>
    <property type="match status" value="1"/>
</dbReference>
<proteinExistence type="predicted"/>
<evidence type="ECO:0000313" key="1">
    <source>
        <dbReference type="EMBL" id="GJT71249.1"/>
    </source>
</evidence>
<dbReference type="EMBL" id="BQNB010018152">
    <property type="protein sequence ID" value="GJT71249.1"/>
    <property type="molecule type" value="Genomic_DNA"/>
</dbReference>
<dbReference type="GO" id="GO:0003964">
    <property type="term" value="F:RNA-directed DNA polymerase activity"/>
    <property type="evidence" value="ECO:0007669"/>
    <property type="project" value="UniProtKB-KW"/>
</dbReference>
<dbReference type="PANTHER" id="PTHR15503:SF45">
    <property type="entry name" value="RNA-DIRECTED DNA POLYMERASE HOMOLOG"/>
    <property type="match status" value="1"/>
</dbReference>
<evidence type="ECO:0000313" key="2">
    <source>
        <dbReference type="Proteomes" id="UP001151760"/>
    </source>
</evidence>
<organism evidence="1 2">
    <name type="scientific">Tanacetum coccineum</name>
    <dbReference type="NCBI Taxonomy" id="301880"/>
    <lineage>
        <taxon>Eukaryota</taxon>
        <taxon>Viridiplantae</taxon>
        <taxon>Streptophyta</taxon>
        <taxon>Embryophyta</taxon>
        <taxon>Tracheophyta</taxon>
        <taxon>Spermatophyta</taxon>
        <taxon>Magnoliopsida</taxon>
        <taxon>eudicotyledons</taxon>
        <taxon>Gunneridae</taxon>
        <taxon>Pentapetalae</taxon>
        <taxon>asterids</taxon>
        <taxon>campanulids</taxon>
        <taxon>Asterales</taxon>
        <taxon>Asteraceae</taxon>
        <taxon>Asteroideae</taxon>
        <taxon>Anthemideae</taxon>
        <taxon>Anthemidinae</taxon>
        <taxon>Tanacetum</taxon>
    </lineage>
</organism>
<dbReference type="PANTHER" id="PTHR15503">
    <property type="entry name" value="LDOC1 RELATED"/>
    <property type="match status" value="1"/>
</dbReference>
<dbReference type="InterPro" id="IPR021109">
    <property type="entry name" value="Peptidase_aspartic_dom_sf"/>
</dbReference>
<dbReference type="InterPro" id="IPR032567">
    <property type="entry name" value="RTL1-rel"/>
</dbReference>
<keyword evidence="1" id="KW-0548">Nucleotidyltransferase</keyword>
<reference evidence="1" key="1">
    <citation type="journal article" date="2022" name="Int. J. Mol. Sci.">
        <title>Draft Genome of Tanacetum Coccineum: Genomic Comparison of Closely Related Tanacetum-Family Plants.</title>
        <authorList>
            <person name="Yamashiro T."/>
            <person name="Shiraishi A."/>
            <person name="Nakayama K."/>
            <person name="Satake H."/>
        </authorList>
    </citation>
    <scope>NUCLEOTIDE SEQUENCE</scope>
</reference>
<dbReference type="CDD" id="cd00303">
    <property type="entry name" value="retropepsin_like"/>
    <property type="match status" value="1"/>
</dbReference>
<dbReference type="Proteomes" id="UP001151760">
    <property type="component" value="Unassembled WGS sequence"/>
</dbReference>
<keyword evidence="1" id="KW-0808">Transferase</keyword>
<comment type="caution">
    <text evidence="1">The sequence shown here is derived from an EMBL/GenBank/DDBJ whole genome shotgun (WGS) entry which is preliminary data.</text>
</comment>